<evidence type="ECO:0000256" key="2">
    <source>
        <dbReference type="ARBA" id="ARBA00023002"/>
    </source>
</evidence>
<dbReference type="PANTHER" id="PTHR10204:SF34">
    <property type="entry name" value="NAD(P)H DEHYDROGENASE [QUINONE] 1 ISOFORM 1"/>
    <property type="match status" value="1"/>
</dbReference>
<dbReference type="EMBL" id="VUOA01000026">
    <property type="protein sequence ID" value="KAA2236506.1"/>
    <property type="molecule type" value="Genomic_DNA"/>
</dbReference>
<evidence type="ECO:0000313" key="4">
    <source>
        <dbReference type="EMBL" id="KAA2236506.1"/>
    </source>
</evidence>
<organism evidence="4 5">
    <name type="scientific">Salinarimonas soli</name>
    <dbReference type="NCBI Taxonomy" id="1638099"/>
    <lineage>
        <taxon>Bacteria</taxon>
        <taxon>Pseudomonadati</taxon>
        <taxon>Pseudomonadota</taxon>
        <taxon>Alphaproteobacteria</taxon>
        <taxon>Hyphomicrobiales</taxon>
        <taxon>Salinarimonadaceae</taxon>
        <taxon>Salinarimonas</taxon>
    </lineage>
</organism>
<dbReference type="PANTHER" id="PTHR10204">
    <property type="entry name" value="NAD P H OXIDOREDUCTASE-RELATED"/>
    <property type="match status" value="1"/>
</dbReference>
<dbReference type="GO" id="GO:0005829">
    <property type="term" value="C:cytosol"/>
    <property type="evidence" value="ECO:0007669"/>
    <property type="project" value="TreeGrafter"/>
</dbReference>
<dbReference type="AlphaFoldDB" id="A0A5B2VCU7"/>
<evidence type="ECO:0000313" key="5">
    <source>
        <dbReference type="Proteomes" id="UP000323142"/>
    </source>
</evidence>
<name>A0A5B2VCU7_9HYPH</name>
<dbReference type="GO" id="GO:0003955">
    <property type="term" value="F:NAD(P)H dehydrogenase (quinone) activity"/>
    <property type="evidence" value="ECO:0007669"/>
    <property type="project" value="TreeGrafter"/>
</dbReference>
<protein>
    <submittedName>
        <fullName evidence="4">Flavodoxin family protein</fullName>
    </submittedName>
</protein>
<dbReference type="Gene3D" id="3.40.50.360">
    <property type="match status" value="1"/>
</dbReference>
<evidence type="ECO:0000259" key="3">
    <source>
        <dbReference type="Pfam" id="PF02525"/>
    </source>
</evidence>
<dbReference type="RefSeq" id="WP_149818680.1">
    <property type="nucleotide sequence ID" value="NZ_VUOA01000026.1"/>
</dbReference>
<dbReference type="SUPFAM" id="SSF52218">
    <property type="entry name" value="Flavoproteins"/>
    <property type="match status" value="1"/>
</dbReference>
<keyword evidence="2" id="KW-0560">Oxidoreductase</keyword>
<comment type="similarity">
    <text evidence="1">Belongs to the NAD(P)H dehydrogenase (quinone) family.</text>
</comment>
<reference evidence="4 5" key="2">
    <citation type="submission" date="2019-09" db="EMBL/GenBank/DDBJ databases">
        <authorList>
            <person name="Jin C."/>
        </authorList>
    </citation>
    <scope>NUCLEOTIDE SEQUENCE [LARGE SCALE GENOMIC DNA]</scope>
    <source>
        <strain evidence="4 5">BN140002</strain>
    </source>
</reference>
<dbReference type="InterPro" id="IPR003680">
    <property type="entry name" value="Flavodoxin_fold"/>
</dbReference>
<keyword evidence="5" id="KW-1185">Reference proteome</keyword>
<dbReference type="Pfam" id="PF02525">
    <property type="entry name" value="Flavodoxin_2"/>
    <property type="match status" value="1"/>
</dbReference>
<reference evidence="4 5" key="1">
    <citation type="submission" date="2019-09" db="EMBL/GenBank/DDBJ databases">
        <title>Salinarimonas rosea gen. nov., sp. nov., a new member of the a-2 subgroup of the Proteobacteria.</title>
        <authorList>
            <person name="Liu J."/>
        </authorList>
    </citation>
    <scope>NUCLEOTIDE SEQUENCE [LARGE SCALE GENOMIC DNA]</scope>
    <source>
        <strain evidence="4 5">BN140002</strain>
    </source>
</reference>
<sequence length="196" mass="22284">MRVLVVYVHPCPESYAAALRDRALAALARAGHETRVLDLYGMGFDPVMGAQERRDYHTPGDNERPVAEHLAALRWAEGLIFVYPTWWYGLPAMLKGWLDRVWIPHATFRMPEDGKPISRVLTNIRVIGAISTLGSPAWWWWIVGMPGRRTLLTGLSVLCAPRCRTFWLGHHSMDASTPASRARFLDRVERRLARLA</sequence>
<dbReference type="InterPro" id="IPR051545">
    <property type="entry name" value="NAD(P)H_dehydrogenase_qn"/>
</dbReference>
<feature type="domain" description="Flavodoxin-like fold" evidence="3">
    <location>
        <begin position="1"/>
        <end position="136"/>
    </location>
</feature>
<accession>A0A5B2VCU7</accession>
<dbReference type="Proteomes" id="UP000323142">
    <property type="component" value="Unassembled WGS sequence"/>
</dbReference>
<gene>
    <name evidence="4" type="ORF">F0L46_14345</name>
</gene>
<comment type="caution">
    <text evidence="4">The sequence shown here is derived from an EMBL/GenBank/DDBJ whole genome shotgun (WGS) entry which is preliminary data.</text>
</comment>
<evidence type="ECO:0000256" key="1">
    <source>
        <dbReference type="ARBA" id="ARBA00006252"/>
    </source>
</evidence>
<proteinExistence type="inferred from homology"/>
<dbReference type="InterPro" id="IPR029039">
    <property type="entry name" value="Flavoprotein-like_sf"/>
</dbReference>
<dbReference type="OrthoDB" id="9798454at2"/>